<organism evidence="1 2">
    <name type="scientific">Nicotiana tabacum</name>
    <name type="common">Common tobacco</name>
    <dbReference type="NCBI Taxonomy" id="4097"/>
    <lineage>
        <taxon>Eukaryota</taxon>
        <taxon>Viridiplantae</taxon>
        <taxon>Streptophyta</taxon>
        <taxon>Embryophyta</taxon>
        <taxon>Tracheophyta</taxon>
        <taxon>Spermatophyta</taxon>
        <taxon>Magnoliopsida</taxon>
        <taxon>eudicotyledons</taxon>
        <taxon>Gunneridae</taxon>
        <taxon>Pentapetalae</taxon>
        <taxon>asterids</taxon>
        <taxon>lamiids</taxon>
        <taxon>Solanales</taxon>
        <taxon>Solanaceae</taxon>
        <taxon>Nicotianoideae</taxon>
        <taxon>Nicotianeae</taxon>
        <taxon>Nicotiana</taxon>
    </lineage>
</organism>
<evidence type="ECO:0000313" key="2">
    <source>
        <dbReference type="RefSeq" id="XP_075087627.1"/>
    </source>
</evidence>
<dbReference type="Proteomes" id="UP000790787">
    <property type="component" value="Chromosome 15"/>
</dbReference>
<dbReference type="RefSeq" id="XP_075087627.1">
    <property type="nucleotide sequence ID" value="XM_075231526.1"/>
</dbReference>
<protein>
    <submittedName>
        <fullName evidence="2">Uncharacterized protein LOC142169636</fullName>
    </submittedName>
</protein>
<name>A0AC58SRM5_TOBAC</name>
<evidence type="ECO:0000313" key="1">
    <source>
        <dbReference type="Proteomes" id="UP000790787"/>
    </source>
</evidence>
<proteinExistence type="predicted"/>
<reference evidence="1" key="1">
    <citation type="journal article" date="2014" name="Nat. Commun.">
        <title>The tobacco genome sequence and its comparison with those of tomato and potato.</title>
        <authorList>
            <person name="Sierro N."/>
            <person name="Battey J.N."/>
            <person name="Ouadi S."/>
            <person name="Bakaher N."/>
            <person name="Bovet L."/>
            <person name="Willig A."/>
            <person name="Goepfert S."/>
            <person name="Peitsch M.C."/>
            <person name="Ivanov N.V."/>
        </authorList>
    </citation>
    <scope>NUCLEOTIDE SEQUENCE [LARGE SCALE GENOMIC DNA]</scope>
</reference>
<gene>
    <name evidence="2" type="primary">LOC142169636</name>
</gene>
<reference evidence="2" key="2">
    <citation type="submission" date="2025-08" db="UniProtKB">
        <authorList>
            <consortium name="RefSeq"/>
        </authorList>
    </citation>
    <scope>IDENTIFICATION</scope>
    <source>
        <tissue evidence="2">Leaf</tissue>
    </source>
</reference>
<sequence>MGCNMERVGEVTYRLAFPPNIEGIHLVFYVSIIHWYHEDKLYVLDFSTIQLDENLNYEEEPIAIIDQQVQKLTSKEIHSIKVLWKGKTTKEATWESDFDMMSRYPHLFTNLGLYDSDIGISGVPRGA</sequence>
<accession>A0AC58SRM5</accession>
<keyword evidence="1" id="KW-1185">Reference proteome</keyword>